<protein>
    <submittedName>
        <fullName evidence="1">DNA-binding transcriptional LysR family regulator</fullName>
    </submittedName>
</protein>
<dbReference type="EMBL" id="JAVDTH010000009">
    <property type="protein sequence ID" value="MDR6712498.1"/>
    <property type="molecule type" value="Genomic_DNA"/>
</dbReference>
<comment type="caution">
    <text evidence="1">The sequence shown here is derived from an EMBL/GenBank/DDBJ whole genome shotgun (WGS) entry which is preliminary data.</text>
</comment>
<evidence type="ECO:0000313" key="2">
    <source>
        <dbReference type="Proteomes" id="UP001259587"/>
    </source>
</evidence>
<reference evidence="1" key="1">
    <citation type="submission" date="2023-07" db="EMBL/GenBank/DDBJ databases">
        <title>Sorghum-associated microbial communities from plants grown in Nebraska, USA.</title>
        <authorList>
            <person name="Schachtman D."/>
        </authorList>
    </citation>
    <scope>NUCLEOTIDE SEQUENCE</scope>
    <source>
        <strain evidence="1">BE56</strain>
    </source>
</reference>
<organism evidence="1 2">
    <name type="scientific">Pseudomonas hunanensis</name>
    <dbReference type="NCBI Taxonomy" id="1247546"/>
    <lineage>
        <taxon>Bacteria</taxon>
        <taxon>Pseudomonadati</taxon>
        <taxon>Pseudomonadota</taxon>
        <taxon>Gammaproteobacteria</taxon>
        <taxon>Pseudomonadales</taxon>
        <taxon>Pseudomonadaceae</taxon>
        <taxon>Pseudomonas</taxon>
    </lineage>
</organism>
<evidence type="ECO:0000313" key="1">
    <source>
        <dbReference type="EMBL" id="MDR6712498.1"/>
    </source>
</evidence>
<dbReference type="Proteomes" id="UP001259587">
    <property type="component" value="Unassembled WGS sequence"/>
</dbReference>
<keyword evidence="2" id="KW-1185">Reference proteome</keyword>
<sequence length="312" mass="35467">MNFARHLPPLNALKTFEAAARHHSFKRAAEELFVTQAAVSRQIQVLEEFYGLKLFSRLNRQVALTAEGRALYDAASSAFLSLSTASYALLNNTATDYLSLSTTGGFAQLWLMPRLSSLRQACPELKLNMISSETNPDYRERFQAAITLGLEEHPQYAATYLFSEEIFPVCTPDFLARHPGINGLGELSEVPLLDLNAQHWGARLWAPMDWGYWFKQLGVVASVNRQSMSFSHFSVLLDAVLQGQGVGLAWRHLVQHQLDTGALVRPLPDRLLAHDRKHYFVYNRDPAMEPQMLCMREWLLAQTEYLRRDDPR</sequence>
<accession>A0ACC6K1Z5</accession>
<proteinExistence type="predicted"/>
<name>A0ACC6K1Z5_9PSED</name>
<gene>
    <name evidence="1" type="ORF">J2W83_002099</name>
</gene>
<keyword evidence="1" id="KW-0238">DNA-binding</keyword>